<protein>
    <submittedName>
        <fullName evidence="1">DUF1476 family protein</fullName>
    </submittedName>
</protein>
<name>A0A8J8SLN4_9RHOB</name>
<dbReference type="RefSeq" id="WP_211783939.1">
    <property type="nucleotide sequence ID" value="NZ_CP047289.1"/>
</dbReference>
<reference evidence="1" key="1">
    <citation type="submission" date="2020-01" db="EMBL/GenBank/DDBJ databases">
        <authorList>
            <person name="Yang Y."/>
            <person name="Kwon Y.M."/>
        </authorList>
    </citation>
    <scope>NUCLEOTIDE SEQUENCE</scope>
    <source>
        <strain evidence="1">PG104</strain>
    </source>
</reference>
<organism evidence="1 2">
    <name type="scientific">Falsirhodobacter algicola</name>
    <dbReference type="NCBI Taxonomy" id="2692330"/>
    <lineage>
        <taxon>Bacteria</taxon>
        <taxon>Pseudomonadati</taxon>
        <taxon>Pseudomonadota</taxon>
        <taxon>Alphaproteobacteria</taxon>
        <taxon>Rhodobacterales</taxon>
        <taxon>Paracoccaceae</taxon>
        <taxon>Falsirhodobacter</taxon>
    </lineage>
</organism>
<evidence type="ECO:0000313" key="1">
    <source>
        <dbReference type="EMBL" id="QUS36718.1"/>
    </source>
</evidence>
<gene>
    <name evidence="1" type="ORF">GR316_10860</name>
</gene>
<evidence type="ECO:0000313" key="2">
    <source>
        <dbReference type="Proteomes" id="UP000679284"/>
    </source>
</evidence>
<keyword evidence="2" id="KW-1185">Reference proteome</keyword>
<dbReference type="Pfam" id="PF07345">
    <property type="entry name" value="ATPaseInh_sub_z"/>
    <property type="match status" value="1"/>
</dbReference>
<accession>A0A8J8SLN4</accession>
<proteinExistence type="predicted"/>
<dbReference type="PIRSF" id="PIRSF031780">
    <property type="entry name" value="UCP031780"/>
    <property type="match status" value="1"/>
</dbReference>
<dbReference type="EMBL" id="CP047289">
    <property type="protein sequence ID" value="QUS36718.1"/>
    <property type="molecule type" value="Genomic_DNA"/>
</dbReference>
<dbReference type="Proteomes" id="UP000679284">
    <property type="component" value="Chromosome"/>
</dbReference>
<sequence>MPDMNDRARAFETRFAQDAEMQFRAEARRNRLLGLWAAERLGRTGDEADAYAAAVVRADFEEAGPEDVIRKLVADLNGVEDEAAIRAKLAECEVLAKSQLADQSSDS</sequence>
<dbReference type="KEGG" id="fap:GR316_10860"/>
<dbReference type="Gene3D" id="1.10.790.20">
    <property type="entry name" value="Domain of unknown function DUF1476"/>
    <property type="match status" value="1"/>
</dbReference>
<dbReference type="InterPro" id="IPR009945">
    <property type="entry name" value="ATPase_inh_sub_z"/>
</dbReference>
<dbReference type="AlphaFoldDB" id="A0A8J8SLN4"/>
<dbReference type="InterPro" id="IPR038293">
    <property type="entry name" value="ATPase_inh_sub_z_sf"/>
</dbReference>